<keyword evidence="7" id="KW-1185">Reference proteome</keyword>
<dbReference type="Proteomes" id="UP000664699">
    <property type="component" value="Unassembled WGS sequence"/>
</dbReference>
<proteinExistence type="inferred from homology"/>
<comment type="similarity">
    <text evidence="1 3">Belongs to the bacterial flagellin family.</text>
</comment>
<dbReference type="SUPFAM" id="SSF64518">
    <property type="entry name" value="Phase 1 flagellin"/>
    <property type="match status" value="1"/>
</dbReference>
<dbReference type="Pfam" id="PF00669">
    <property type="entry name" value="Flagellin_N"/>
    <property type="match status" value="1"/>
</dbReference>
<name>A0ABS3EKH1_9HYPH</name>
<dbReference type="PRINTS" id="PR00207">
    <property type="entry name" value="FLAGELLIN"/>
</dbReference>
<sequence>MTSILTNVAAMSALQTLRSIGQNMETTQDRVSSGQRVGEASDNAAYWSIATTMRSDNGALSAVQDALGLGAAKVDTAYSGMESSIDVVKEIKNKLVAAREPGVDKSKIQEEISQLQDQLKSISSSSSFSGENWLQAKISDGAGNLTDVTKQVVGSFIRDAGGNVSVKTINVALTADTVLFDTSSGTAANKTGILDTFAYYSKSGTYDLFKLTAGATAATATTKVVAAETYTEAQLKASALGNGAAVADYEVMANGLAVIKNAAAGSPIAATGTYLKVGDDKYVKIISAAAGAPAASDGPTAPIVNTSIGSVGGVAVYLDQGAASTADKLAYSLTSLDITKDLVGPTGVTQTAEQSLDTMISFVDKQLQSMTSAAADLGSVKMRIELQENFVNKLTDSLDKGIGRLVDAEMNEESTMLKALQTQQQLAVQALSIANNDSQSILSLFR</sequence>
<accession>A0ABS3EKH1</accession>
<keyword evidence="3" id="KW-0964">Secreted</keyword>
<protein>
    <recommendedName>
        <fullName evidence="3">Flagellin</fullName>
    </recommendedName>
</protein>
<evidence type="ECO:0000259" key="4">
    <source>
        <dbReference type="Pfam" id="PF00669"/>
    </source>
</evidence>
<evidence type="ECO:0000313" key="7">
    <source>
        <dbReference type="Proteomes" id="UP000664699"/>
    </source>
</evidence>
<evidence type="ECO:0000256" key="3">
    <source>
        <dbReference type="RuleBase" id="RU362073"/>
    </source>
</evidence>
<keyword evidence="6" id="KW-0969">Cilium</keyword>
<organism evidence="6 7">
    <name type="scientific">Agrobacterium burrii</name>
    <dbReference type="NCBI Taxonomy" id="2815339"/>
    <lineage>
        <taxon>Bacteria</taxon>
        <taxon>Pseudomonadati</taxon>
        <taxon>Pseudomonadota</taxon>
        <taxon>Alphaproteobacteria</taxon>
        <taxon>Hyphomicrobiales</taxon>
        <taxon>Rhizobiaceae</taxon>
        <taxon>Rhizobium/Agrobacterium group</taxon>
        <taxon>Agrobacterium</taxon>
        <taxon>Agrobacterium tumefaciens complex</taxon>
    </lineage>
</organism>
<comment type="subcellular location">
    <subcellularLocation>
        <location evidence="3">Secreted</location>
    </subcellularLocation>
    <subcellularLocation>
        <location evidence="3">Bacterial flagellum</location>
    </subcellularLocation>
</comment>
<keyword evidence="6" id="KW-0966">Cell projection</keyword>
<gene>
    <name evidence="6" type="ORF">JZX89_17155</name>
</gene>
<comment type="function">
    <text evidence="3">Flagellin is the subunit protein which polymerizes to form the filaments of bacterial flagella.</text>
</comment>
<dbReference type="EMBL" id="JAFLNA010000009">
    <property type="protein sequence ID" value="MBO0132464.1"/>
    <property type="molecule type" value="Genomic_DNA"/>
</dbReference>
<dbReference type="RefSeq" id="WP_207134838.1">
    <property type="nucleotide sequence ID" value="NZ_JAFLNA010000009.1"/>
</dbReference>
<dbReference type="PANTHER" id="PTHR42792:SF2">
    <property type="entry name" value="FLAGELLIN"/>
    <property type="match status" value="1"/>
</dbReference>
<dbReference type="InterPro" id="IPR046358">
    <property type="entry name" value="Flagellin_C"/>
</dbReference>
<reference evidence="6 7" key="1">
    <citation type="submission" date="2021-03" db="EMBL/GenBank/DDBJ databases">
        <title>Whole genome sequence of Agrobacterium sp. strain Rnr.</title>
        <authorList>
            <person name="Mafakheri H."/>
            <person name="Taghavi S.M."/>
            <person name="Nemanja K."/>
            <person name="Osdaghi E."/>
        </authorList>
    </citation>
    <scope>NUCLEOTIDE SEQUENCE [LARGE SCALE GENOMIC DNA]</scope>
    <source>
        <strain evidence="6 7">Rnr</strain>
    </source>
</reference>
<dbReference type="Pfam" id="PF00700">
    <property type="entry name" value="Flagellin_C"/>
    <property type="match status" value="1"/>
</dbReference>
<keyword evidence="2 3" id="KW-0975">Bacterial flagellum</keyword>
<keyword evidence="6" id="KW-0282">Flagellum</keyword>
<evidence type="ECO:0000313" key="6">
    <source>
        <dbReference type="EMBL" id="MBO0132464.1"/>
    </source>
</evidence>
<comment type="caution">
    <text evidence="6">The sequence shown here is derived from an EMBL/GenBank/DDBJ whole genome shotgun (WGS) entry which is preliminary data.</text>
</comment>
<dbReference type="InterPro" id="IPR001029">
    <property type="entry name" value="Flagellin_N"/>
</dbReference>
<feature type="domain" description="Flagellin C-terminal" evidence="5">
    <location>
        <begin position="361"/>
        <end position="445"/>
    </location>
</feature>
<dbReference type="InterPro" id="IPR001492">
    <property type="entry name" value="Flagellin"/>
</dbReference>
<dbReference type="Gene3D" id="1.20.1330.10">
    <property type="entry name" value="f41 fragment of flagellin, N-terminal domain"/>
    <property type="match status" value="2"/>
</dbReference>
<feature type="domain" description="Flagellin N-terminal" evidence="4">
    <location>
        <begin position="4"/>
        <end position="136"/>
    </location>
</feature>
<dbReference type="PANTHER" id="PTHR42792">
    <property type="entry name" value="FLAGELLIN"/>
    <property type="match status" value="1"/>
</dbReference>
<evidence type="ECO:0000256" key="1">
    <source>
        <dbReference type="ARBA" id="ARBA00005709"/>
    </source>
</evidence>
<evidence type="ECO:0000259" key="5">
    <source>
        <dbReference type="Pfam" id="PF00700"/>
    </source>
</evidence>
<evidence type="ECO:0000256" key="2">
    <source>
        <dbReference type="ARBA" id="ARBA00023143"/>
    </source>
</evidence>